<dbReference type="Gene3D" id="3.30.429.10">
    <property type="entry name" value="Macrophage Migration Inhibitory Factor"/>
    <property type="match status" value="1"/>
</dbReference>
<protein>
    <recommendedName>
        <fullName evidence="3">DUF1904 domain-containing protein</fullName>
    </recommendedName>
</protein>
<name>A0A1E7DAD7_ALTMA</name>
<dbReference type="SUPFAM" id="SSF55331">
    <property type="entry name" value="Tautomerase/MIF"/>
    <property type="match status" value="1"/>
</dbReference>
<dbReference type="Proteomes" id="UP000095392">
    <property type="component" value="Unassembled WGS sequence"/>
</dbReference>
<proteinExistence type="predicted"/>
<dbReference type="AlphaFoldDB" id="A0A1E7DAD7"/>
<dbReference type="RefSeq" id="WP_014977342.1">
    <property type="nucleotide sequence ID" value="NZ_CP012202.1"/>
</dbReference>
<evidence type="ECO:0000313" key="1">
    <source>
        <dbReference type="EMBL" id="OES29187.1"/>
    </source>
</evidence>
<accession>A0A1E7DAD7</accession>
<reference evidence="1 2" key="1">
    <citation type="submission" date="2016-09" db="EMBL/GenBank/DDBJ databases">
        <title>Draft Genome Sequence of four Alteromonas macleodii strains isolated from copper coupons and grown long-term at elevated copper levels.</title>
        <authorList>
            <person name="Cusick K."/>
            <person name="Dale J."/>
            <person name="Little B."/>
            <person name="Biffinger J."/>
        </authorList>
    </citation>
    <scope>NUCLEOTIDE SEQUENCE [LARGE SCALE GENOMIC DNA]</scope>
    <source>
        <strain evidence="1 2">KCP01</strain>
    </source>
</reference>
<keyword evidence="2" id="KW-1185">Reference proteome</keyword>
<organism evidence="1 2">
    <name type="scientific">Alteromonas macleodii</name>
    <name type="common">Pseudoalteromonas macleodii</name>
    <dbReference type="NCBI Taxonomy" id="28108"/>
    <lineage>
        <taxon>Bacteria</taxon>
        <taxon>Pseudomonadati</taxon>
        <taxon>Pseudomonadota</taxon>
        <taxon>Gammaproteobacteria</taxon>
        <taxon>Alteromonadales</taxon>
        <taxon>Alteromonadaceae</taxon>
        <taxon>Alteromonas/Salinimonas group</taxon>
        <taxon>Alteromonas</taxon>
    </lineage>
</organism>
<evidence type="ECO:0008006" key="3">
    <source>
        <dbReference type="Google" id="ProtNLM"/>
    </source>
</evidence>
<sequence>MPHIRARGIQQTVLEKVAVDIVEQFAKLTDTPNDHFTVEHIASQFVAAGGASSGYPFIEVLWFDRGQDSKTAVANLIDEALRPFVGKHTDITVLFEDLNGKDYYENREHF</sequence>
<dbReference type="InterPro" id="IPR015017">
    <property type="entry name" value="DUF1904"/>
</dbReference>
<comment type="caution">
    <text evidence="1">The sequence shown here is derived from an EMBL/GenBank/DDBJ whole genome shotgun (WGS) entry which is preliminary data.</text>
</comment>
<dbReference type="EMBL" id="MIPY01000021">
    <property type="protein sequence ID" value="OES29187.1"/>
    <property type="molecule type" value="Genomic_DNA"/>
</dbReference>
<dbReference type="Pfam" id="PF08921">
    <property type="entry name" value="DUF1904"/>
    <property type="match status" value="1"/>
</dbReference>
<evidence type="ECO:0000313" key="2">
    <source>
        <dbReference type="Proteomes" id="UP000095392"/>
    </source>
</evidence>
<gene>
    <name evidence="1" type="ORF">BFV95_3360</name>
</gene>
<dbReference type="InterPro" id="IPR014347">
    <property type="entry name" value="Tautomerase/MIF_sf"/>
</dbReference>